<dbReference type="OrthoDB" id="10251809at2759"/>
<feature type="compositionally biased region" description="Polar residues" evidence="4">
    <location>
        <begin position="1057"/>
        <end position="1072"/>
    </location>
</feature>
<name>A0A2R6WG24_MARPO</name>
<feature type="coiled-coil region" evidence="3">
    <location>
        <begin position="153"/>
        <end position="180"/>
    </location>
</feature>
<evidence type="ECO:0000256" key="1">
    <source>
        <dbReference type="ARBA" id="ARBA00022441"/>
    </source>
</evidence>
<accession>A0A2R6WG24</accession>
<feature type="coiled-coil region" evidence="3">
    <location>
        <begin position="989"/>
        <end position="1051"/>
    </location>
</feature>
<dbReference type="Gene3D" id="2.120.10.80">
    <property type="entry name" value="Kelch-type beta propeller"/>
    <property type="match status" value="2"/>
</dbReference>
<dbReference type="InterPro" id="IPR011498">
    <property type="entry name" value="Kelch_2"/>
</dbReference>
<dbReference type="InterPro" id="IPR011043">
    <property type="entry name" value="Gal_Oxase/kelch_b-propeller"/>
</dbReference>
<gene>
    <name evidence="5" type="ORF">MARPO_0095s0051</name>
</gene>
<sequence>MELMGYEGRRNIKPGDIFRAHLAASAGSGASGTEVPEVDEVLAASVRIERGRRKASADPECAADGMLHGHESFFSGDLRVPYHWGVSLPRFSSRHVDSSKGNMHTLQSDVMDAIHNALSKEALIKKLVMPFNDNCFDSKHAVSQWEWQKNSALLELEHRNQQLQSRLNDAANQVMEAHTRAEYDRKLLEEALQKGKEELYLIGRAETMRTRLIERTQIIARSQLLCTFLFSWWRYIELCRKKRTLKKAESYWQRLTLIRRFDRFIAGCKQIRNKQQLSFQARRHWFRKCFKGWWMRSQWKEKLKKTGKQLLELCTSSRLRTGFQGWQEFSKSSIYKKLQLKRARKLNGQKSLQKSWTQWNICVEEARDQIVGSGVFCVKKLVSTCVKKWRTVVLRKKRHIQQMTLGIQLRESKALLVGFEIWHRKIRTVHVVKDRMAYFGKRRRTRLLQLLLTKWHQHVLRTWYLRTIEKLLAMKAKIWYLRWGFSQIKHRWVIGNLVEEGRSQRRLLLRSALFHYWKSTVKFWKAAKEKVAQVQKSTARRRLQRFFYHWTVYVADRRRSSAVQEAHKLEVMVKVLEIDLKGADLVQREMDKLVLELENGRRKIINSAEAALARNPVWTSGFLDVLLRWTTPLLSWFPSARAGHTAVSLPKKIGSEICSRLVVFGGFDGEEYFNDVILFETDEMVWKTAASSAAEGCVVPSPRQTHTACPVGDQKMIIFGGFDGTKDFSDVSVLNISEDGQSCQWSQPASVHGAKPGPVCQHTSCLYENGPYMVVFGGYRSSVGLLNELWFLDVHWMLWSSPEYFGTPPVPRRGHGAAIIGTKMFVFGGFNGSENLADLHFLDFDSMTWNNVEVQGEVPSPRRQFAVAIVGQHFVLHGGFDGQKYLGDVFSFHTIHKRWNKWPEKETQLSLQDIGQGGEAHGRSMHTMVESGQRLVIFGGVHEWGALQDILFIENASAIEGLHLQKSLLEELEKAKMLHVKMAECEDAVRTKNRELIKSQEDIEELRTTLKVESDKRKKAVQGHHVLSKKLQKARNTSDYLSQKYKRLRKETEQWRKQSTMHVGTLQQASET</sequence>
<protein>
    <submittedName>
        <fullName evidence="5">Uncharacterized protein</fullName>
    </submittedName>
</protein>
<dbReference type="AlphaFoldDB" id="A0A2R6WG24"/>
<keyword evidence="3" id="KW-0175">Coiled coil</keyword>
<evidence type="ECO:0000313" key="6">
    <source>
        <dbReference type="Proteomes" id="UP000244005"/>
    </source>
</evidence>
<dbReference type="SUPFAM" id="SSF50965">
    <property type="entry name" value="Galactose oxidase, central domain"/>
    <property type="match status" value="1"/>
</dbReference>
<keyword evidence="2" id="KW-0677">Repeat</keyword>
<dbReference type="PANTHER" id="PTHR46093">
    <property type="entry name" value="ACYL-COA-BINDING DOMAIN-CONTAINING PROTEIN 5"/>
    <property type="match status" value="1"/>
</dbReference>
<proteinExistence type="predicted"/>
<feature type="region of interest" description="Disordered" evidence="4">
    <location>
        <begin position="1052"/>
        <end position="1072"/>
    </location>
</feature>
<dbReference type="Pfam" id="PF24681">
    <property type="entry name" value="Kelch_KLHDC2_KLHL20_DRC7"/>
    <property type="match status" value="1"/>
</dbReference>
<keyword evidence="6" id="KW-1185">Reference proteome</keyword>
<evidence type="ECO:0000256" key="3">
    <source>
        <dbReference type="SAM" id="Coils"/>
    </source>
</evidence>
<dbReference type="Proteomes" id="UP000244005">
    <property type="component" value="Unassembled WGS sequence"/>
</dbReference>
<evidence type="ECO:0000256" key="4">
    <source>
        <dbReference type="SAM" id="MobiDB-lite"/>
    </source>
</evidence>
<dbReference type="OMA" id="RYCANSK"/>
<organism evidence="5 6">
    <name type="scientific">Marchantia polymorpha</name>
    <name type="common">Common liverwort</name>
    <name type="synonym">Marchantia aquatica</name>
    <dbReference type="NCBI Taxonomy" id="3197"/>
    <lineage>
        <taxon>Eukaryota</taxon>
        <taxon>Viridiplantae</taxon>
        <taxon>Streptophyta</taxon>
        <taxon>Embryophyta</taxon>
        <taxon>Marchantiophyta</taxon>
        <taxon>Marchantiopsida</taxon>
        <taxon>Marchantiidae</taxon>
        <taxon>Marchantiales</taxon>
        <taxon>Marchantiaceae</taxon>
        <taxon>Marchantia</taxon>
    </lineage>
</organism>
<reference evidence="6" key="1">
    <citation type="journal article" date="2017" name="Cell">
        <title>Insights into land plant evolution garnered from the Marchantia polymorpha genome.</title>
        <authorList>
            <person name="Bowman J.L."/>
            <person name="Kohchi T."/>
            <person name="Yamato K.T."/>
            <person name="Jenkins J."/>
            <person name="Shu S."/>
            <person name="Ishizaki K."/>
            <person name="Yamaoka S."/>
            <person name="Nishihama R."/>
            <person name="Nakamura Y."/>
            <person name="Berger F."/>
            <person name="Adam C."/>
            <person name="Aki S.S."/>
            <person name="Althoff F."/>
            <person name="Araki T."/>
            <person name="Arteaga-Vazquez M.A."/>
            <person name="Balasubrmanian S."/>
            <person name="Barry K."/>
            <person name="Bauer D."/>
            <person name="Boehm C.R."/>
            <person name="Briginshaw L."/>
            <person name="Caballero-Perez J."/>
            <person name="Catarino B."/>
            <person name="Chen F."/>
            <person name="Chiyoda S."/>
            <person name="Chovatia M."/>
            <person name="Davies K.M."/>
            <person name="Delmans M."/>
            <person name="Demura T."/>
            <person name="Dierschke T."/>
            <person name="Dolan L."/>
            <person name="Dorantes-Acosta A.E."/>
            <person name="Eklund D.M."/>
            <person name="Florent S.N."/>
            <person name="Flores-Sandoval E."/>
            <person name="Fujiyama A."/>
            <person name="Fukuzawa H."/>
            <person name="Galik B."/>
            <person name="Grimanelli D."/>
            <person name="Grimwood J."/>
            <person name="Grossniklaus U."/>
            <person name="Hamada T."/>
            <person name="Haseloff J."/>
            <person name="Hetherington A.J."/>
            <person name="Higo A."/>
            <person name="Hirakawa Y."/>
            <person name="Hundley H.N."/>
            <person name="Ikeda Y."/>
            <person name="Inoue K."/>
            <person name="Inoue S.I."/>
            <person name="Ishida S."/>
            <person name="Jia Q."/>
            <person name="Kakita M."/>
            <person name="Kanazawa T."/>
            <person name="Kawai Y."/>
            <person name="Kawashima T."/>
            <person name="Kennedy M."/>
            <person name="Kinose K."/>
            <person name="Kinoshita T."/>
            <person name="Kohara Y."/>
            <person name="Koide E."/>
            <person name="Komatsu K."/>
            <person name="Kopischke S."/>
            <person name="Kubo M."/>
            <person name="Kyozuka J."/>
            <person name="Lagercrantz U."/>
            <person name="Lin S.S."/>
            <person name="Lindquist E."/>
            <person name="Lipzen A.M."/>
            <person name="Lu C.W."/>
            <person name="De Luna E."/>
            <person name="Martienssen R.A."/>
            <person name="Minamino N."/>
            <person name="Mizutani M."/>
            <person name="Mizutani M."/>
            <person name="Mochizuki N."/>
            <person name="Monte I."/>
            <person name="Mosher R."/>
            <person name="Nagasaki H."/>
            <person name="Nakagami H."/>
            <person name="Naramoto S."/>
            <person name="Nishitani K."/>
            <person name="Ohtani M."/>
            <person name="Okamoto T."/>
            <person name="Okumura M."/>
            <person name="Phillips J."/>
            <person name="Pollak B."/>
            <person name="Reinders A."/>
            <person name="Rovekamp M."/>
            <person name="Sano R."/>
            <person name="Sawa S."/>
            <person name="Schmid M.W."/>
            <person name="Shirakawa M."/>
            <person name="Solano R."/>
            <person name="Spunde A."/>
            <person name="Suetsugu N."/>
            <person name="Sugano S."/>
            <person name="Sugiyama A."/>
            <person name="Sun R."/>
            <person name="Suzuki Y."/>
            <person name="Takenaka M."/>
            <person name="Takezawa D."/>
            <person name="Tomogane H."/>
            <person name="Tsuzuki M."/>
            <person name="Ueda T."/>
            <person name="Umeda M."/>
            <person name="Ward J.M."/>
            <person name="Watanabe Y."/>
            <person name="Yazaki K."/>
            <person name="Yokoyama R."/>
            <person name="Yoshitake Y."/>
            <person name="Yotsui I."/>
            <person name="Zachgo S."/>
            <person name="Schmutz J."/>
        </authorList>
    </citation>
    <scope>NUCLEOTIDE SEQUENCE [LARGE SCALE GENOMIC DNA]</scope>
    <source>
        <strain evidence="6">Tak-1</strain>
    </source>
</reference>
<keyword evidence="1" id="KW-0880">Kelch repeat</keyword>
<dbReference type="EMBL" id="KZ772767">
    <property type="protein sequence ID" value="PTQ32793.1"/>
    <property type="molecule type" value="Genomic_DNA"/>
</dbReference>
<evidence type="ECO:0000256" key="2">
    <source>
        <dbReference type="ARBA" id="ARBA00022737"/>
    </source>
</evidence>
<evidence type="ECO:0000313" key="5">
    <source>
        <dbReference type="EMBL" id="PTQ32793.1"/>
    </source>
</evidence>
<dbReference type="Pfam" id="PF07646">
    <property type="entry name" value="Kelch_2"/>
    <property type="match status" value="1"/>
</dbReference>
<dbReference type="InterPro" id="IPR015915">
    <property type="entry name" value="Kelch-typ_b-propeller"/>
</dbReference>
<dbReference type="PANTHER" id="PTHR46093:SF3">
    <property type="entry name" value="ACYL-COA-BINDING DOMAIN-CONTAINING PROTEIN 4"/>
    <property type="match status" value="1"/>
</dbReference>